<sequence>MRDKPRCGRGETLIANVTIALLATIAGFITALWILLLWVGDGVSPTDMEGDLDPILGARDQPAIYESYGPFIPMPDHLRTHDQMVAWMTKELPKLTAEISNPRS</sequence>
<comment type="caution">
    <text evidence="2">The sequence shown here is derived from an EMBL/GenBank/DDBJ whole genome shotgun (WGS) entry which is preliminary data.</text>
</comment>
<reference evidence="2 3" key="1">
    <citation type="submission" date="2019-07" db="EMBL/GenBank/DDBJ databases">
        <title>Whole genome shotgun sequence of Microvirga aerophila NBRC 106136.</title>
        <authorList>
            <person name="Hosoyama A."/>
            <person name="Uohara A."/>
            <person name="Ohji S."/>
            <person name="Ichikawa N."/>
        </authorList>
    </citation>
    <scope>NUCLEOTIDE SEQUENCE [LARGE SCALE GENOMIC DNA]</scope>
    <source>
        <strain evidence="2 3">NBRC 106136</strain>
    </source>
</reference>
<name>A0A512C3X8_9HYPH</name>
<accession>A0A512C3X8</accession>
<keyword evidence="1" id="KW-0472">Membrane</keyword>
<dbReference type="EMBL" id="BJYU01000239">
    <property type="protein sequence ID" value="GEO18757.1"/>
    <property type="molecule type" value="Genomic_DNA"/>
</dbReference>
<dbReference type="AlphaFoldDB" id="A0A512C3X8"/>
<keyword evidence="3" id="KW-1185">Reference proteome</keyword>
<feature type="transmembrane region" description="Helical" evidence="1">
    <location>
        <begin position="12"/>
        <end position="39"/>
    </location>
</feature>
<proteinExistence type="predicted"/>
<dbReference type="Proteomes" id="UP000321085">
    <property type="component" value="Unassembled WGS sequence"/>
</dbReference>
<evidence type="ECO:0000313" key="2">
    <source>
        <dbReference type="EMBL" id="GEO18757.1"/>
    </source>
</evidence>
<keyword evidence="1" id="KW-1133">Transmembrane helix</keyword>
<keyword evidence="1" id="KW-0812">Transmembrane</keyword>
<protein>
    <submittedName>
        <fullName evidence="2">Uncharacterized protein</fullName>
    </submittedName>
</protein>
<evidence type="ECO:0000256" key="1">
    <source>
        <dbReference type="SAM" id="Phobius"/>
    </source>
</evidence>
<organism evidence="2 3">
    <name type="scientific">Microvirga aerophila</name>
    <dbReference type="NCBI Taxonomy" id="670291"/>
    <lineage>
        <taxon>Bacteria</taxon>
        <taxon>Pseudomonadati</taxon>
        <taxon>Pseudomonadota</taxon>
        <taxon>Alphaproteobacteria</taxon>
        <taxon>Hyphomicrobiales</taxon>
        <taxon>Methylobacteriaceae</taxon>
        <taxon>Microvirga</taxon>
    </lineage>
</organism>
<evidence type="ECO:0000313" key="3">
    <source>
        <dbReference type="Proteomes" id="UP000321085"/>
    </source>
</evidence>
<gene>
    <name evidence="2" type="ORF">MAE02_64530</name>
</gene>